<proteinExistence type="predicted"/>
<dbReference type="AlphaFoldDB" id="A0A8S1HRT5"/>
<dbReference type="Proteomes" id="UP000835052">
    <property type="component" value="Unassembled WGS sequence"/>
</dbReference>
<comment type="caution">
    <text evidence="5">The sequence shown here is derived from an EMBL/GenBank/DDBJ whole genome shotgun (WGS) entry which is preliminary data.</text>
</comment>
<dbReference type="GO" id="GO:0000981">
    <property type="term" value="F:DNA-binding transcription factor activity, RNA polymerase II-specific"/>
    <property type="evidence" value="ECO:0007669"/>
    <property type="project" value="TreeGrafter"/>
</dbReference>
<feature type="domain" description="MH2" evidence="4">
    <location>
        <begin position="99"/>
        <end position="230"/>
    </location>
</feature>
<evidence type="ECO:0000256" key="1">
    <source>
        <dbReference type="ARBA" id="ARBA00023015"/>
    </source>
</evidence>
<dbReference type="InterPro" id="IPR001132">
    <property type="entry name" value="SMAD_dom_Dwarfin-type"/>
</dbReference>
<feature type="region of interest" description="Disordered" evidence="3">
    <location>
        <begin position="1"/>
        <end position="27"/>
    </location>
</feature>
<dbReference type="InterPro" id="IPR013790">
    <property type="entry name" value="Dwarfin"/>
</dbReference>
<dbReference type="Gene3D" id="2.60.200.10">
    <property type="match status" value="1"/>
</dbReference>
<name>A0A8S1HRT5_9PELO</name>
<sequence>MADAEINETPFSYRPMYEEEDGTWQPPRFAEDSFCGDGASTSRQPQRHFIYEPSPMQLALTQPSRKRHLDDENEDEDTIRSKIRSGDYELVEFQEPGNWVTLVYYEEGVQCVKPCDVHSQYFLVDGFTCSTTDKDNRLSLGYLNNVRRSKDISEFRNLISRGIRLYYLGGESIGLRSGEEAGQSAAEMNSENWRDTTLESLWHDERGAFLLEGPWSVSVVRVGSGQHPQL</sequence>
<organism evidence="5 6">
    <name type="scientific">Caenorhabditis auriculariae</name>
    <dbReference type="NCBI Taxonomy" id="2777116"/>
    <lineage>
        <taxon>Eukaryota</taxon>
        <taxon>Metazoa</taxon>
        <taxon>Ecdysozoa</taxon>
        <taxon>Nematoda</taxon>
        <taxon>Chromadorea</taxon>
        <taxon>Rhabditida</taxon>
        <taxon>Rhabditina</taxon>
        <taxon>Rhabditomorpha</taxon>
        <taxon>Rhabditoidea</taxon>
        <taxon>Rhabditidae</taxon>
        <taxon>Peloderinae</taxon>
        <taxon>Caenorhabditis</taxon>
    </lineage>
</organism>
<keyword evidence="1" id="KW-0805">Transcription regulation</keyword>
<dbReference type="SUPFAM" id="SSF49879">
    <property type="entry name" value="SMAD/FHA domain"/>
    <property type="match status" value="1"/>
</dbReference>
<dbReference type="EMBL" id="CAJGYM010000087">
    <property type="protein sequence ID" value="CAD6197208.1"/>
    <property type="molecule type" value="Genomic_DNA"/>
</dbReference>
<evidence type="ECO:0000256" key="2">
    <source>
        <dbReference type="ARBA" id="ARBA00023163"/>
    </source>
</evidence>
<evidence type="ECO:0000313" key="6">
    <source>
        <dbReference type="Proteomes" id="UP000835052"/>
    </source>
</evidence>
<protein>
    <recommendedName>
        <fullName evidence="4">MH2 domain-containing protein</fullName>
    </recommendedName>
</protein>
<dbReference type="InterPro" id="IPR008984">
    <property type="entry name" value="SMAD_FHA_dom_sf"/>
</dbReference>
<dbReference type="PANTHER" id="PTHR13703">
    <property type="entry name" value="SMAD"/>
    <property type="match status" value="1"/>
</dbReference>
<dbReference type="GO" id="GO:0009653">
    <property type="term" value="P:anatomical structure morphogenesis"/>
    <property type="evidence" value="ECO:0007669"/>
    <property type="project" value="TreeGrafter"/>
</dbReference>
<keyword evidence="6" id="KW-1185">Reference proteome</keyword>
<dbReference type="GO" id="GO:0032924">
    <property type="term" value="P:activin receptor signaling pathway"/>
    <property type="evidence" value="ECO:0007669"/>
    <property type="project" value="TreeGrafter"/>
</dbReference>
<evidence type="ECO:0000256" key="3">
    <source>
        <dbReference type="SAM" id="MobiDB-lite"/>
    </source>
</evidence>
<dbReference type="GO" id="GO:0070411">
    <property type="term" value="F:I-SMAD binding"/>
    <property type="evidence" value="ECO:0007669"/>
    <property type="project" value="TreeGrafter"/>
</dbReference>
<gene>
    <name evidence="5" type="ORF">CAUJ_LOCUS13117</name>
</gene>
<accession>A0A8S1HRT5</accession>
<dbReference type="GO" id="GO:0051239">
    <property type="term" value="P:regulation of multicellular organismal process"/>
    <property type="evidence" value="ECO:0007669"/>
    <property type="project" value="UniProtKB-ARBA"/>
</dbReference>
<dbReference type="GO" id="GO:0050793">
    <property type="term" value="P:regulation of developmental process"/>
    <property type="evidence" value="ECO:0007669"/>
    <property type="project" value="UniProtKB-ARBA"/>
</dbReference>
<dbReference type="GO" id="GO:0045944">
    <property type="term" value="P:positive regulation of transcription by RNA polymerase II"/>
    <property type="evidence" value="ECO:0007669"/>
    <property type="project" value="TreeGrafter"/>
</dbReference>
<evidence type="ECO:0000313" key="5">
    <source>
        <dbReference type="EMBL" id="CAD6197208.1"/>
    </source>
</evidence>
<dbReference type="GO" id="GO:0000978">
    <property type="term" value="F:RNA polymerase II cis-regulatory region sequence-specific DNA binding"/>
    <property type="evidence" value="ECO:0007669"/>
    <property type="project" value="TreeGrafter"/>
</dbReference>
<evidence type="ECO:0000259" key="4">
    <source>
        <dbReference type="PROSITE" id="PS51076"/>
    </source>
</evidence>
<dbReference type="PROSITE" id="PS51076">
    <property type="entry name" value="MH2"/>
    <property type="match status" value="1"/>
</dbReference>
<reference evidence="5" key="1">
    <citation type="submission" date="2020-10" db="EMBL/GenBank/DDBJ databases">
        <authorList>
            <person name="Kikuchi T."/>
        </authorList>
    </citation>
    <scope>NUCLEOTIDE SEQUENCE</scope>
    <source>
        <strain evidence="5">NKZ352</strain>
    </source>
</reference>
<keyword evidence="2" id="KW-0804">Transcription</keyword>
<dbReference type="GO" id="GO:0060395">
    <property type="term" value="P:SMAD protein signal transduction"/>
    <property type="evidence" value="ECO:0007669"/>
    <property type="project" value="TreeGrafter"/>
</dbReference>
<dbReference type="GO" id="GO:0009791">
    <property type="term" value="P:post-embryonic development"/>
    <property type="evidence" value="ECO:0007669"/>
    <property type="project" value="UniProtKB-ARBA"/>
</dbReference>
<dbReference type="PANTHER" id="PTHR13703:SF25">
    <property type="entry name" value="MOTHERS AGAINST DECAPENTAPLEGIC HOMOLOG"/>
    <property type="match status" value="1"/>
</dbReference>
<dbReference type="Pfam" id="PF03166">
    <property type="entry name" value="MH2"/>
    <property type="match status" value="1"/>
</dbReference>
<dbReference type="GO" id="GO:0030154">
    <property type="term" value="P:cell differentiation"/>
    <property type="evidence" value="ECO:0007669"/>
    <property type="project" value="TreeGrafter"/>
</dbReference>
<dbReference type="InterPro" id="IPR017855">
    <property type="entry name" value="SMAD-like_dom_sf"/>
</dbReference>
<dbReference type="GO" id="GO:0071144">
    <property type="term" value="C:heteromeric SMAD protein complex"/>
    <property type="evidence" value="ECO:0007669"/>
    <property type="project" value="TreeGrafter"/>
</dbReference>